<dbReference type="SUPFAM" id="SSF53098">
    <property type="entry name" value="Ribonuclease H-like"/>
    <property type="match status" value="1"/>
</dbReference>
<dbReference type="VEuPathDB" id="VectorBase:GAUT026649"/>
<proteinExistence type="inferred from homology"/>
<organism evidence="7 8">
    <name type="scientific">Glossina austeni</name>
    <name type="common">Savannah tsetse fly</name>
    <dbReference type="NCBI Taxonomy" id="7395"/>
    <lineage>
        <taxon>Eukaryota</taxon>
        <taxon>Metazoa</taxon>
        <taxon>Ecdysozoa</taxon>
        <taxon>Arthropoda</taxon>
        <taxon>Hexapoda</taxon>
        <taxon>Insecta</taxon>
        <taxon>Pterygota</taxon>
        <taxon>Neoptera</taxon>
        <taxon>Endopterygota</taxon>
        <taxon>Diptera</taxon>
        <taxon>Brachycera</taxon>
        <taxon>Muscomorpha</taxon>
        <taxon>Hippoboscoidea</taxon>
        <taxon>Glossinidae</taxon>
        <taxon>Glossina</taxon>
    </lineage>
</organism>
<evidence type="ECO:0000256" key="5">
    <source>
        <dbReference type="ARBA" id="ARBA00072681"/>
    </source>
</evidence>
<dbReference type="InterPro" id="IPR012337">
    <property type="entry name" value="RNaseH-like_sf"/>
</dbReference>
<dbReference type="AlphaFoldDB" id="A0A1A9V5I2"/>
<dbReference type="SMART" id="SM00479">
    <property type="entry name" value="EXOIII"/>
    <property type="match status" value="1"/>
</dbReference>
<evidence type="ECO:0000259" key="6">
    <source>
        <dbReference type="SMART" id="SM00479"/>
    </source>
</evidence>
<accession>A0A1A9V5I2</accession>
<dbReference type="Gene3D" id="3.30.420.10">
    <property type="entry name" value="Ribonuclease H-like superfamily/Ribonuclease H"/>
    <property type="match status" value="1"/>
</dbReference>
<name>A0A1A9V5I2_GLOAU</name>
<keyword evidence="4" id="KW-0269">Exonuclease</keyword>
<dbReference type="EnsemblMetazoa" id="GAUT026649-RA">
    <property type="protein sequence ID" value="GAUT026649-PA"/>
    <property type="gene ID" value="GAUT026649"/>
</dbReference>
<comment type="similarity">
    <text evidence="1">Belongs to the oligoribonuclease family.</text>
</comment>
<dbReference type="InterPro" id="IPR036397">
    <property type="entry name" value="RNaseH_sf"/>
</dbReference>
<dbReference type="Proteomes" id="UP000078200">
    <property type="component" value="Unassembled WGS sequence"/>
</dbReference>
<sequence length="225" mass="26259">MFKKLSTLFNTRHLLEKVFETPVRARNLSVTSSLSNKMAKAKSSSSDVWIVWMDMEMTGLEVEKDQILEVSCIISDEDLVVKAEGPHIVINYPPDVFENMSDWCNKHHYESGLVDKCLKSQIKLNQAEQQILEFLKQHIPKGKCPLAGNSIYMDRLFLRKYMPVVDDYLNYRIIDVSSIKELARRWNTRVYNAAPKKKLVHRALDDVKESLEELQYYKNNLFKLN</sequence>
<reference evidence="7" key="1">
    <citation type="submission" date="2020-05" db="UniProtKB">
        <authorList>
            <consortium name="EnsemblMetazoa"/>
        </authorList>
    </citation>
    <scope>IDENTIFICATION</scope>
    <source>
        <strain evidence="7">TTRI</strain>
    </source>
</reference>
<evidence type="ECO:0000313" key="7">
    <source>
        <dbReference type="EnsemblMetazoa" id="GAUT026649-PA"/>
    </source>
</evidence>
<evidence type="ECO:0000256" key="3">
    <source>
        <dbReference type="ARBA" id="ARBA00022801"/>
    </source>
</evidence>
<dbReference type="InterPro" id="IPR022894">
    <property type="entry name" value="Oligoribonuclease"/>
</dbReference>
<protein>
    <recommendedName>
        <fullName evidence="5">Probable oligoribonuclease</fullName>
    </recommendedName>
</protein>
<dbReference type="InterPro" id="IPR013520">
    <property type="entry name" value="Ribonucl_H"/>
</dbReference>
<feature type="domain" description="Exonuclease" evidence="6">
    <location>
        <begin position="49"/>
        <end position="223"/>
    </location>
</feature>
<dbReference type="GO" id="GO:0003676">
    <property type="term" value="F:nucleic acid binding"/>
    <property type="evidence" value="ECO:0007669"/>
    <property type="project" value="InterPro"/>
</dbReference>
<evidence type="ECO:0000313" key="8">
    <source>
        <dbReference type="Proteomes" id="UP000078200"/>
    </source>
</evidence>
<keyword evidence="2" id="KW-0540">Nuclease</keyword>
<dbReference type="Pfam" id="PF00929">
    <property type="entry name" value="RNase_T"/>
    <property type="match status" value="1"/>
</dbReference>
<dbReference type="STRING" id="7395.A0A1A9V5I2"/>
<evidence type="ECO:0000256" key="2">
    <source>
        <dbReference type="ARBA" id="ARBA00022722"/>
    </source>
</evidence>
<keyword evidence="3" id="KW-0378">Hydrolase</keyword>
<dbReference type="PANTHER" id="PTHR11046:SF0">
    <property type="entry name" value="OLIGORIBONUCLEASE, MITOCHONDRIAL"/>
    <property type="match status" value="1"/>
</dbReference>
<keyword evidence="8" id="KW-1185">Reference proteome</keyword>
<evidence type="ECO:0000256" key="4">
    <source>
        <dbReference type="ARBA" id="ARBA00022839"/>
    </source>
</evidence>
<dbReference type="FunFam" id="3.30.420.10:FF:000003">
    <property type="entry name" value="Oligoribonuclease"/>
    <property type="match status" value="1"/>
</dbReference>
<dbReference type="GO" id="GO:0000175">
    <property type="term" value="F:3'-5'-RNA exonuclease activity"/>
    <property type="evidence" value="ECO:0007669"/>
    <property type="project" value="InterPro"/>
</dbReference>
<dbReference type="PANTHER" id="PTHR11046">
    <property type="entry name" value="OLIGORIBONUCLEASE, MITOCHONDRIAL"/>
    <property type="match status" value="1"/>
</dbReference>
<dbReference type="CDD" id="cd06135">
    <property type="entry name" value="Orn"/>
    <property type="match status" value="1"/>
</dbReference>
<dbReference type="GO" id="GO:0005739">
    <property type="term" value="C:mitochondrion"/>
    <property type="evidence" value="ECO:0007669"/>
    <property type="project" value="TreeGrafter"/>
</dbReference>
<dbReference type="NCBIfam" id="NF003765">
    <property type="entry name" value="PRK05359.1"/>
    <property type="match status" value="1"/>
</dbReference>
<evidence type="ECO:0000256" key="1">
    <source>
        <dbReference type="ARBA" id="ARBA00009921"/>
    </source>
</evidence>